<protein>
    <recommendedName>
        <fullName evidence="3">F-box domain-containing protein</fullName>
    </recommendedName>
</protein>
<organism evidence="1 2">
    <name type="scientific">Noviherbaspirillum suwonense</name>
    <dbReference type="NCBI Taxonomy" id="1224511"/>
    <lineage>
        <taxon>Bacteria</taxon>
        <taxon>Pseudomonadati</taxon>
        <taxon>Pseudomonadota</taxon>
        <taxon>Betaproteobacteria</taxon>
        <taxon>Burkholderiales</taxon>
        <taxon>Oxalobacteraceae</taxon>
        <taxon>Noviherbaspirillum</taxon>
    </lineage>
</organism>
<comment type="caution">
    <text evidence="1">The sequence shown here is derived from an EMBL/GenBank/DDBJ whole genome shotgun (WGS) entry which is preliminary data.</text>
</comment>
<dbReference type="RefSeq" id="WP_283440520.1">
    <property type="nucleotide sequence ID" value="NZ_FXUL01000001.1"/>
</dbReference>
<gene>
    <name evidence="1" type="ORF">SAMN06295970_101375</name>
</gene>
<sequence>MANSIARTTRNIQAYSPLPNDVLPNIMLRVEDRRDFKRLACTCHGFYAWSEPWLKSRRQAAELGEDPQRLLKLPAWIKTHSRHLHPADCVAPQGWNNAGEARLLVDVLRRSMAFTYAFSSRQPPAPSATEDSAAHLDFVFFSPRLLPDVNEEVFANASERLVANACFALAGFEPSGEAWQCDVLSGAVAWLDGNADRIGVDARSRLLTQLNLAMMVVMVAQASPAIAMQLLAHGLAKSYQVKDAHLSSSAEERWENPLLTALVMAAANGKLEAGSAEACAFLGAIGLVVSRLAQTKERAALAVTVGRLDYLMALLPEKTWTPGSKESAWLPALVQGVRDMPDTLAAIREILIQRDFIRMEEWNALLAPVQRTFSAEPG</sequence>
<proteinExistence type="predicted"/>
<dbReference type="Proteomes" id="UP001158049">
    <property type="component" value="Unassembled WGS sequence"/>
</dbReference>
<evidence type="ECO:0008006" key="3">
    <source>
        <dbReference type="Google" id="ProtNLM"/>
    </source>
</evidence>
<accession>A0ABY1PSY9</accession>
<evidence type="ECO:0000313" key="1">
    <source>
        <dbReference type="EMBL" id="SMP44018.1"/>
    </source>
</evidence>
<evidence type="ECO:0000313" key="2">
    <source>
        <dbReference type="Proteomes" id="UP001158049"/>
    </source>
</evidence>
<name>A0ABY1PSY9_9BURK</name>
<keyword evidence="2" id="KW-1185">Reference proteome</keyword>
<dbReference type="EMBL" id="FXUL01000001">
    <property type="protein sequence ID" value="SMP44018.1"/>
    <property type="molecule type" value="Genomic_DNA"/>
</dbReference>
<reference evidence="1 2" key="1">
    <citation type="submission" date="2017-05" db="EMBL/GenBank/DDBJ databases">
        <authorList>
            <person name="Varghese N."/>
            <person name="Submissions S."/>
        </authorList>
    </citation>
    <scope>NUCLEOTIDE SEQUENCE [LARGE SCALE GENOMIC DNA]</scope>
    <source>
        <strain evidence="1 2">DSM 26001</strain>
    </source>
</reference>